<protein>
    <recommendedName>
        <fullName evidence="1">Cupin type-2 domain-containing protein</fullName>
    </recommendedName>
</protein>
<accession>A0ABN3RX03</accession>
<evidence type="ECO:0000313" key="2">
    <source>
        <dbReference type="EMBL" id="GAA2662888.1"/>
    </source>
</evidence>
<dbReference type="RefSeq" id="WP_344576300.1">
    <property type="nucleotide sequence ID" value="NZ_BAAARK010000009.1"/>
</dbReference>
<keyword evidence="3" id="KW-1185">Reference proteome</keyword>
<sequence>MNVVDIRNTAAELPDAWSSHLLGRVGSTAVQVLRMDGRGSAPESHEVAEALLVVDGTLRLVADGAEVEVRAGEAYVVQAGVVHAVRPGSSGTLVIVEHLAQPA</sequence>
<name>A0ABN3RX03_9ACTN</name>
<evidence type="ECO:0000259" key="1">
    <source>
        <dbReference type="Pfam" id="PF07883"/>
    </source>
</evidence>
<dbReference type="InterPro" id="IPR014710">
    <property type="entry name" value="RmlC-like_jellyroll"/>
</dbReference>
<organism evidence="2 3">
    <name type="scientific">Streptomyces lunalinharesii</name>
    <dbReference type="NCBI Taxonomy" id="333384"/>
    <lineage>
        <taxon>Bacteria</taxon>
        <taxon>Bacillati</taxon>
        <taxon>Actinomycetota</taxon>
        <taxon>Actinomycetes</taxon>
        <taxon>Kitasatosporales</taxon>
        <taxon>Streptomycetaceae</taxon>
        <taxon>Streptomyces</taxon>
    </lineage>
</organism>
<dbReference type="InterPro" id="IPR013096">
    <property type="entry name" value="Cupin_2"/>
</dbReference>
<reference evidence="2 3" key="1">
    <citation type="journal article" date="2019" name="Int. J. Syst. Evol. Microbiol.">
        <title>The Global Catalogue of Microorganisms (GCM) 10K type strain sequencing project: providing services to taxonomists for standard genome sequencing and annotation.</title>
        <authorList>
            <consortium name="The Broad Institute Genomics Platform"/>
            <consortium name="The Broad Institute Genome Sequencing Center for Infectious Disease"/>
            <person name="Wu L."/>
            <person name="Ma J."/>
        </authorList>
    </citation>
    <scope>NUCLEOTIDE SEQUENCE [LARGE SCALE GENOMIC DNA]</scope>
    <source>
        <strain evidence="2 3">JCM 16374</strain>
    </source>
</reference>
<comment type="caution">
    <text evidence="2">The sequence shown here is derived from an EMBL/GenBank/DDBJ whole genome shotgun (WGS) entry which is preliminary data.</text>
</comment>
<dbReference type="InterPro" id="IPR011051">
    <property type="entry name" value="RmlC_Cupin_sf"/>
</dbReference>
<feature type="domain" description="Cupin type-2" evidence="1">
    <location>
        <begin position="37"/>
        <end position="95"/>
    </location>
</feature>
<dbReference type="SUPFAM" id="SSF51182">
    <property type="entry name" value="RmlC-like cupins"/>
    <property type="match status" value="1"/>
</dbReference>
<dbReference type="Gene3D" id="2.60.120.10">
    <property type="entry name" value="Jelly Rolls"/>
    <property type="match status" value="1"/>
</dbReference>
<evidence type="ECO:0000313" key="3">
    <source>
        <dbReference type="Proteomes" id="UP001500994"/>
    </source>
</evidence>
<dbReference type="Pfam" id="PF07883">
    <property type="entry name" value="Cupin_2"/>
    <property type="match status" value="1"/>
</dbReference>
<proteinExistence type="predicted"/>
<gene>
    <name evidence="2" type="ORF">GCM10009864_33480</name>
</gene>
<dbReference type="Proteomes" id="UP001500994">
    <property type="component" value="Unassembled WGS sequence"/>
</dbReference>
<dbReference type="EMBL" id="BAAARK010000009">
    <property type="protein sequence ID" value="GAA2662888.1"/>
    <property type="molecule type" value="Genomic_DNA"/>
</dbReference>